<keyword evidence="2" id="KW-1185">Reference proteome</keyword>
<reference evidence="1" key="1">
    <citation type="submission" date="2022-03" db="EMBL/GenBank/DDBJ databases">
        <authorList>
            <person name="Lindestad O."/>
        </authorList>
    </citation>
    <scope>NUCLEOTIDE SEQUENCE</scope>
</reference>
<comment type="caution">
    <text evidence="1">The sequence shown here is derived from an EMBL/GenBank/DDBJ whole genome shotgun (WGS) entry which is preliminary data.</text>
</comment>
<evidence type="ECO:0000313" key="2">
    <source>
        <dbReference type="Proteomes" id="UP000838756"/>
    </source>
</evidence>
<dbReference type="EMBL" id="CAKXAJ010009385">
    <property type="protein sequence ID" value="CAH2211172.1"/>
    <property type="molecule type" value="Genomic_DNA"/>
</dbReference>
<proteinExistence type="predicted"/>
<gene>
    <name evidence="1" type="primary">jg20283</name>
    <name evidence="1" type="ORF">PAEG_LOCUS3009</name>
</gene>
<organism evidence="1 2">
    <name type="scientific">Pararge aegeria aegeria</name>
    <dbReference type="NCBI Taxonomy" id="348720"/>
    <lineage>
        <taxon>Eukaryota</taxon>
        <taxon>Metazoa</taxon>
        <taxon>Ecdysozoa</taxon>
        <taxon>Arthropoda</taxon>
        <taxon>Hexapoda</taxon>
        <taxon>Insecta</taxon>
        <taxon>Pterygota</taxon>
        <taxon>Neoptera</taxon>
        <taxon>Endopterygota</taxon>
        <taxon>Lepidoptera</taxon>
        <taxon>Glossata</taxon>
        <taxon>Ditrysia</taxon>
        <taxon>Papilionoidea</taxon>
        <taxon>Nymphalidae</taxon>
        <taxon>Satyrinae</taxon>
        <taxon>Satyrini</taxon>
        <taxon>Parargina</taxon>
        <taxon>Pararge</taxon>
    </lineage>
</organism>
<sequence>SNSPQESVSKTAANLYAAIAASALEDEDDL</sequence>
<feature type="non-terminal residue" evidence="1">
    <location>
        <position position="30"/>
    </location>
</feature>
<feature type="non-terminal residue" evidence="1">
    <location>
        <position position="1"/>
    </location>
</feature>
<dbReference type="AlphaFoldDB" id="A0A8S4QNH6"/>
<evidence type="ECO:0000313" key="1">
    <source>
        <dbReference type="EMBL" id="CAH2211172.1"/>
    </source>
</evidence>
<name>A0A8S4QNH6_9NEOP</name>
<accession>A0A8S4QNH6</accession>
<dbReference type="Proteomes" id="UP000838756">
    <property type="component" value="Unassembled WGS sequence"/>
</dbReference>
<protein>
    <submittedName>
        <fullName evidence="1">Jg20283 protein</fullName>
    </submittedName>
</protein>